<dbReference type="Pfam" id="PF09365">
    <property type="entry name" value="DUF2461"/>
    <property type="match status" value="1"/>
</dbReference>
<gene>
    <name evidence="1" type="ORF">FK531_04665</name>
</gene>
<dbReference type="PANTHER" id="PTHR36452">
    <property type="entry name" value="CHROMOSOME 12, WHOLE GENOME SHOTGUN SEQUENCE"/>
    <property type="match status" value="1"/>
</dbReference>
<evidence type="ECO:0000313" key="1">
    <source>
        <dbReference type="EMBL" id="TQF73965.1"/>
    </source>
</evidence>
<dbReference type="Proteomes" id="UP000316256">
    <property type="component" value="Unassembled WGS sequence"/>
</dbReference>
<dbReference type="PANTHER" id="PTHR36452:SF1">
    <property type="entry name" value="DUF2461 DOMAIN-CONTAINING PROTEIN"/>
    <property type="match status" value="1"/>
</dbReference>
<dbReference type="InterPro" id="IPR012808">
    <property type="entry name" value="CHP02453"/>
</dbReference>
<dbReference type="PIRSF" id="PIRSF028451">
    <property type="entry name" value="UCP028451"/>
    <property type="match status" value="1"/>
</dbReference>
<dbReference type="NCBIfam" id="TIGR02453">
    <property type="entry name" value="TIGR02453 family protein"/>
    <property type="match status" value="1"/>
</dbReference>
<dbReference type="InterPro" id="IPR015996">
    <property type="entry name" value="UCP028451"/>
</dbReference>
<accession>A0A541BNQ6</accession>
<evidence type="ECO:0000313" key="2">
    <source>
        <dbReference type="Proteomes" id="UP000316256"/>
    </source>
</evidence>
<keyword evidence="2" id="KW-1185">Reference proteome</keyword>
<dbReference type="AlphaFoldDB" id="A0A541BNQ6"/>
<dbReference type="OrthoDB" id="9794241at2"/>
<dbReference type="EMBL" id="VIGH01000002">
    <property type="protein sequence ID" value="TQF73965.1"/>
    <property type="molecule type" value="Genomic_DNA"/>
</dbReference>
<protein>
    <submittedName>
        <fullName evidence="1">DUF2461 domain-containing protein</fullName>
    </submittedName>
</protein>
<sequence>MFSGFSDAALDFYEDLEADNSKTFWTAHKAVYESSVRAPMVGLLVELERDFGEGKVFRPYRDVRFSKDKTPYKTHQGGVVMVGPGIGYYVQIDASGLFVGGGFYQNTPDQVARLRAAVDSDLRGEQLVRLTRALEKSGFEIGGDRLKTRPRGFAEDHPRLELLRHRTLTAGRSYGCPQWLDSARTLTEVRASWESLRPLTEWLTDVVGGPTG</sequence>
<comment type="caution">
    <text evidence="1">The sequence shown here is derived from an EMBL/GenBank/DDBJ whole genome shotgun (WGS) entry which is preliminary data.</text>
</comment>
<dbReference type="RefSeq" id="WP_142095640.1">
    <property type="nucleotide sequence ID" value="NZ_VIGH01000002.1"/>
</dbReference>
<proteinExistence type="predicted"/>
<organism evidence="1 2">
    <name type="scientific">Rhodococcus spelaei</name>
    <dbReference type="NCBI Taxonomy" id="2546320"/>
    <lineage>
        <taxon>Bacteria</taxon>
        <taxon>Bacillati</taxon>
        <taxon>Actinomycetota</taxon>
        <taxon>Actinomycetes</taxon>
        <taxon>Mycobacteriales</taxon>
        <taxon>Nocardiaceae</taxon>
        <taxon>Rhodococcus</taxon>
    </lineage>
</organism>
<reference evidence="1 2" key="1">
    <citation type="submission" date="2019-06" db="EMBL/GenBank/DDBJ databases">
        <title>Rhodococcus spaelei sp. nov., isolated from a cave.</title>
        <authorList>
            <person name="Lee S.D."/>
        </authorList>
    </citation>
    <scope>NUCLEOTIDE SEQUENCE [LARGE SCALE GENOMIC DNA]</scope>
    <source>
        <strain evidence="1 2">C9-5</strain>
    </source>
</reference>
<name>A0A541BNQ6_9NOCA</name>